<dbReference type="AlphaFoldDB" id="A0A2Z6IGJ6"/>
<protein>
    <submittedName>
        <fullName evidence="1">Uncharacterized protein</fullName>
    </submittedName>
</protein>
<proteinExistence type="predicted"/>
<accession>A0A2Z6IGJ6</accession>
<gene>
    <name evidence="1" type="ORF">AFERRID_06940</name>
</gene>
<evidence type="ECO:0000313" key="1">
    <source>
        <dbReference type="EMBL" id="BBF64476.1"/>
    </source>
</evidence>
<organism evidence="1 2">
    <name type="scientific">Acidithiobacillus ferridurans</name>
    <dbReference type="NCBI Taxonomy" id="1232575"/>
    <lineage>
        <taxon>Bacteria</taxon>
        <taxon>Pseudomonadati</taxon>
        <taxon>Pseudomonadota</taxon>
        <taxon>Acidithiobacillia</taxon>
        <taxon>Acidithiobacillales</taxon>
        <taxon>Acidithiobacillaceae</taxon>
        <taxon>Acidithiobacillus</taxon>
    </lineage>
</organism>
<dbReference type="RefSeq" id="WP_113525993.1">
    <property type="nucleotide sequence ID" value="NZ_AP018795.1"/>
</dbReference>
<dbReference type="Gene3D" id="2.40.160.10">
    <property type="entry name" value="Porin"/>
    <property type="match status" value="1"/>
</dbReference>
<keyword evidence="2" id="KW-1185">Reference proteome</keyword>
<dbReference type="EMBL" id="AP018795">
    <property type="protein sequence ID" value="BBF64476.1"/>
    <property type="molecule type" value="Genomic_DNA"/>
</dbReference>
<dbReference type="InterPro" id="IPR010870">
    <property type="entry name" value="Porin_O/P"/>
</dbReference>
<dbReference type="Pfam" id="PF07396">
    <property type="entry name" value="Porin_O_P"/>
    <property type="match status" value="1"/>
</dbReference>
<reference evidence="1 2" key="1">
    <citation type="journal article" date="2018" name="Microbiol. Resour. Announc.">
        <title>Complete Genome Sequence of Acidithiobacillus ferridurans JCM 18981.</title>
        <authorList>
            <person name="Miyauchi T."/>
            <person name="Kouzuma A."/>
            <person name="Abe T."/>
            <person name="Watanabe K."/>
        </authorList>
    </citation>
    <scope>NUCLEOTIDE SEQUENCE [LARGE SCALE GENOMIC DNA]</scope>
    <source>
        <strain evidence="2">ATCC 33020 / DSM 29468 / JCM 18981 / 11Fe</strain>
    </source>
</reference>
<dbReference type="InterPro" id="IPR023614">
    <property type="entry name" value="Porin_dom_sf"/>
</dbReference>
<evidence type="ECO:0000313" key="2">
    <source>
        <dbReference type="Proteomes" id="UP000280188"/>
    </source>
</evidence>
<dbReference type="Proteomes" id="UP000280188">
    <property type="component" value="Chromosome"/>
</dbReference>
<sequence length="405" mass="42104">MKKNLVALAVAAAFVVPGVAFAADTSNADTGPVVFGYAQITGAQQFGTGPGSSNGLIFGGNRVRLGFKGEAVPGVTYYIQGAYDEAGLGNANALFPHSGGLLNNGLGGNVIGGAQAQLMDAWINFAPVPFAQLEVGKFKTPEGLEYTGTAGNELMFIYRNMNQSLLPGRSAGAMLHADDVMGTGIGYAVGMFDNTSLDNYTVFSNGNTFGGGQSGLLNGNGKYIVSGMLKYSMGPLLTAELSGSMGTATGRGTDNLTSWNVGVQGGMMGIHYGAGFTKASGVPAWSYLNTNPSYAPVTYSATDWHAELAANLYEMTLTPDWLDVEAAARYDQYAVHGQGTLGNATVGLNYYVNPNNPHAAEVQLNYILATRGGSINNVYGTSSNGIAPINGVAYNTLMLQFQAGF</sequence>
<name>A0A2Z6IGJ6_ACIFI</name>
<dbReference type="KEGG" id="afj:AFERRID_06940"/>